<sequence>MNLKEKNESIRKCEWMRFSLSDSQLSRLVVTGMNRKGVELRWVTYEAQQSGTIMLTQGYGMKSDSVTDAHLAQLDPTRIRRVTIDGVRFAMSRHKNALRVGDASLQLFAEHKNFPTIVLDRCGVTTRTVCDYTEEFTVALAASLPQESPSNLKTISEIQSQDFDKEA</sequence>
<proteinExistence type="predicted"/>
<organism evidence="1 2">
    <name type="scientific">Heterorhabditis bacteriophora</name>
    <name type="common">Entomopathogenic nematode worm</name>
    <dbReference type="NCBI Taxonomy" id="37862"/>
    <lineage>
        <taxon>Eukaryota</taxon>
        <taxon>Metazoa</taxon>
        <taxon>Ecdysozoa</taxon>
        <taxon>Nematoda</taxon>
        <taxon>Chromadorea</taxon>
        <taxon>Rhabditida</taxon>
        <taxon>Rhabditina</taxon>
        <taxon>Rhabditomorpha</taxon>
        <taxon>Strongyloidea</taxon>
        <taxon>Heterorhabditidae</taxon>
        <taxon>Heterorhabditis</taxon>
    </lineage>
</organism>
<accession>A0A1I7XSH1</accession>
<dbReference type="AlphaFoldDB" id="A0A1I7XSH1"/>
<dbReference type="Proteomes" id="UP000095283">
    <property type="component" value="Unplaced"/>
</dbReference>
<keyword evidence="1" id="KW-1185">Reference proteome</keyword>
<protein>
    <submittedName>
        <fullName evidence="2">Hpr_kinase_N domain-containing protein</fullName>
    </submittedName>
</protein>
<dbReference type="WBParaSite" id="Hba_20683">
    <property type="protein sequence ID" value="Hba_20683"/>
    <property type="gene ID" value="Hba_20683"/>
</dbReference>
<reference evidence="2" key="1">
    <citation type="submission" date="2016-11" db="UniProtKB">
        <authorList>
            <consortium name="WormBaseParasite"/>
        </authorList>
    </citation>
    <scope>IDENTIFICATION</scope>
</reference>
<name>A0A1I7XSH1_HETBA</name>
<evidence type="ECO:0000313" key="1">
    <source>
        <dbReference type="Proteomes" id="UP000095283"/>
    </source>
</evidence>
<evidence type="ECO:0000313" key="2">
    <source>
        <dbReference type="WBParaSite" id="Hba_20683"/>
    </source>
</evidence>